<proteinExistence type="predicted"/>
<dbReference type="AlphaFoldDB" id="A0AAV4R7P1"/>
<dbReference type="Proteomes" id="UP001054945">
    <property type="component" value="Unassembled WGS sequence"/>
</dbReference>
<evidence type="ECO:0000313" key="1">
    <source>
        <dbReference type="EMBL" id="GIY17968.1"/>
    </source>
</evidence>
<comment type="caution">
    <text evidence="1">The sequence shown here is derived from an EMBL/GenBank/DDBJ whole genome shotgun (WGS) entry which is preliminary data.</text>
</comment>
<reference evidence="1 2" key="1">
    <citation type="submission" date="2021-06" db="EMBL/GenBank/DDBJ databases">
        <title>Caerostris extrusa draft genome.</title>
        <authorList>
            <person name="Kono N."/>
            <person name="Arakawa K."/>
        </authorList>
    </citation>
    <scope>NUCLEOTIDE SEQUENCE [LARGE SCALE GENOMIC DNA]</scope>
</reference>
<sequence length="132" mass="15068">MISQIPPLKRQAAISIAIFGGTTTSRDSQLWRTRLVGKRWEINLQTRPRLRELESVREESRFTQVVLLLFETLPVSAGVTRNVMIVGILCKFKCTVLVYHFMGGKAEEGFRVVPTRLDCRVLPKFHLGLVRS</sequence>
<dbReference type="EMBL" id="BPLR01007568">
    <property type="protein sequence ID" value="GIY17968.1"/>
    <property type="molecule type" value="Genomic_DNA"/>
</dbReference>
<organism evidence="1 2">
    <name type="scientific">Caerostris extrusa</name>
    <name type="common">Bark spider</name>
    <name type="synonym">Caerostris bankana</name>
    <dbReference type="NCBI Taxonomy" id="172846"/>
    <lineage>
        <taxon>Eukaryota</taxon>
        <taxon>Metazoa</taxon>
        <taxon>Ecdysozoa</taxon>
        <taxon>Arthropoda</taxon>
        <taxon>Chelicerata</taxon>
        <taxon>Arachnida</taxon>
        <taxon>Araneae</taxon>
        <taxon>Araneomorphae</taxon>
        <taxon>Entelegynae</taxon>
        <taxon>Araneoidea</taxon>
        <taxon>Araneidae</taxon>
        <taxon>Caerostris</taxon>
    </lineage>
</organism>
<keyword evidence="2" id="KW-1185">Reference proteome</keyword>
<accession>A0AAV4R7P1</accession>
<protein>
    <submittedName>
        <fullName evidence="1">Uncharacterized protein</fullName>
    </submittedName>
</protein>
<evidence type="ECO:0000313" key="2">
    <source>
        <dbReference type="Proteomes" id="UP001054945"/>
    </source>
</evidence>
<gene>
    <name evidence="1" type="ORF">CEXT_95881</name>
</gene>
<name>A0AAV4R7P1_CAEEX</name>